<protein>
    <submittedName>
        <fullName evidence="2">Uncharacterized protein</fullName>
    </submittedName>
</protein>
<dbReference type="AlphaFoldDB" id="A0A8H6LY67"/>
<proteinExistence type="predicted"/>
<comment type="caution">
    <text evidence="2">The sequence shown here is derived from an EMBL/GenBank/DDBJ whole genome shotgun (WGS) entry which is preliminary data.</text>
</comment>
<sequence>MGSTALIVCSALITVLETVPTFYRVNNRAWFGMEAGSVVVSTKVLSFYGIIGLHSVLPFYVELMIGQDTSVLFLLCVFRPFRCDHTILLTIELMYLSVRRSHHALLPSAPSSSRYSRSPSRFQTQLLYRYFAERGTWGAAMDTFLNGDDDPTQVTQLVFVSAAAAAWFDPFSILRMFPLPADVPLPTRHTILLAIEVKYISVRRSQHALLAIGFFVAMMLTVFSTHLHFAERGSWDKVHQL</sequence>
<evidence type="ECO:0000313" key="2">
    <source>
        <dbReference type="EMBL" id="KAF6746404.1"/>
    </source>
</evidence>
<evidence type="ECO:0000256" key="1">
    <source>
        <dbReference type="SAM" id="Phobius"/>
    </source>
</evidence>
<dbReference type="EMBL" id="JACGCI010000093">
    <property type="protein sequence ID" value="KAF6746404.1"/>
    <property type="molecule type" value="Genomic_DNA"/>
</dbReference>
<name>A0A8H6LY67_9AGAR</name>
<keyword evidence="1" id="KW-1133">Transmembrane helix</keyword>
<feature type="transmembrane region" description="Helical" evidence="1">
    <location>
        <begin position="208"/>
        <end position="229"/>
    </location>
</feature>
<dbReference type="Proteomes" id="UP000521943">
    <property type="component" value="Unassembled WGS sequence"/>
</dbReference>
<keyword evidence="1" id="KW-0472">Membrane</keyword>
<evidence type="ECO:0000313" key="3">
    <source>
        <dbReference type="Proteomes" id="UP000521943"/>
    </source>
</evidence>
<gene>
    <name evidence="2" type="ORF">DFP72DRAFT_1175625</name>
</gene>
<keyword evidence="3" id="KW-1185">Reference proteome</keyword>
<keyword evidence="1" id="KW-0812">Transmembrane</keyword>
<reference evidence="2 3" key="1">
    <citation type="submission" date="2020-07" db="EMBL/GenBank/DDBJ databases">
        <title>Comparative genomics of pyrophilous fungi reveals a link between fire events and developmental genes.</title>
        <authorList>
            <consortium name="DOE Joint Genome Institute"/>
            <person name="Steindorff A.S."/>
            <person name="Carver A."/>
            <person name="Calhoun S."/>
            <person name="Stillman K."/>
            <person name="Liu H."/>
            <person name="Lipzen A."/>
            <person name="Pangilinan J."/>
            <person name="Labutti K."/>
            <person name="Bruns T.D."/>
            <person name="Grigoriev I.V."/>
        </authorList>
    </citation>
    <scope>NUCLEOTIDE SEQUENCE [LARGE SCALE GENOMIC DNA]</scope>
    <source>
        <strain evidence="2 3">CBS 144469</strain>
    </source>
</reference>
<accession>A0A8H6LY67</accession>
<organism evidence="2 3">
    <name type="scientific">Ephemerocybe angulata</name>
    <dbReference type="NCBI Taxonomy" id="980116"/>
    <lineage>
        <taxon>Eukaryota</taxon>
        <taxon>Fungi</taxon>
        <taxon>Dikarya</taxon>
        <taxon>Basidiomycota</taxon>
        <taxon>Agaricomycotina</taxon>
        <taxon>Agaricomycetes</taxon>
        <taxon>Agaricomycetidae</taxon>
        <taxon>Agaricales</taxon>
        <taxon>Agaricineae</taxon>
        <taxon>Psathyrellaceae</taxon>
        <taxon>Ephemerocybe</taxon>
    </lineage>
</organism>
<dbReference type="OrthoDB" id="415460at2759"/>